<comment type="caution">
    <text evidence="1">The sequence shown here is derived from an EMBL/GenBank/DDBJ whole genome shotgun (WGS) entry which is preliminary data.</text>
</comment>
<dbReference type="RefSeq" id="WP_345427177.1">
    <property type="nucleotide sequence ID" value="NZ_AP031496.1"/>
</dbReference>
<accession>A0AAV3U830</accession>
<keyword evidence="2" id="KW-1185">Reference proteome</keyword>
<proteinExistence type="predicted"/>
<name>A0AAV3U830_9ALTE</name>
<dbReference type="EMBL" id="BAABLX010000075">
    <property type="protein sequence ID" value="GAA4957822.1"/>
    <property type="molecule type" value="Genomic_DNA"/>
</dbReference>
<protein>
    <recommendedName>
        <fullName evidence="3">Sce7726 family protein</fullName>
    </recommendedName>
</protein>
<sequence>MRSEIDQIASLFSASSINALLDGNFSQFSLAKQILGFSETDELKVIDIVKQSFEFLKKNYPYEYVYKCTLFKNIVLGVHSPNTTAMLSELKLGTSKVDAMIINGIATSYEIKSEFDNFDRLEKQLFDYTAYSDKVFVVCSSKNADPIKNKISNSFGLMVLNKRGSFSIMRDSKLFNPSYTADKATSLLTAPELRNISREINNNIDNVPNTQLVKKCNKLISTLPPSQIKQNVFEALKSRGLSKNKVVSRLPYQLSGRALSLKISQRKQDAFFEALSTPI</sequence>
<organism evidence="1 2">
    <name type="scientific">Halioxenophilus aromaticivorans</name>
    <dbReference type="NCBI Taxonomy" id="1306992"/>
    <lineage>
        <taxon>Bacteria</taxon>
        <taxon>Pseudomonadati</taxon>
        <taxon>Pseudomonadota</taxon>
        <taxon>Gammaproteobacteria</taxon>
        <taxon>Alteromonadales</taxon>
        <taxon>Alteromonadaceae</taxon>
        <taxon>Halioxenophilus</taxon>
    </lineage>
</organism>
<evidence type="ECO:0000313" key="2">
    <source>
        <dbReference type="Proteomes" id="UP001409585"/>
    </source>
</evidence>
<dbReference type="AlphaFoldDB" id="A0AAV3U830"/>
<evidence type="ECO:0008006" key="3">
    <source>
        <dbReference type="Google" id="ProtNLM"/>
    </source>
</evidence>
<reference evidence="2" key="1">
    <citation type="journal article" date="2019" name="Int. J. Syst. Evol. Microbiol.">
        <title>The Global Catalogue of Microorganisms (GCM) 10K type strain sequencing project: providing services to taxonomists for standard genome sequencing and annotation.</title>
        <authorList>
            <consortium name="The Broad Institute Genomics Platform"/>
            <consortium name="The Broad Institute Genome Sequencing Center for Infectious Disease"/>
            <person name="Wu L."/>
            <person name="Ma J."/>
        </authorList>
    </citation>
    <scope>NUCLEOTIDE SEQUENCE [LARGE SCALE GENOMIC DNA]</scope>
    <source>
        <strain evidence="2">JCM 19134</strain>
    </source>
</reference>
<gene>
    <name evidence="1" type="ORF">GCM10025791_42970</name>
</gene>
<evidence type="ECO:0000313" key="1">
    <source>
        <dbReference type="EMBL" id="GAA4957822.1"/>
    </source>
</evidence>
<dbReference type="NCBIfam" id="NF033832">
    <property type="entry name" value="sce7726_fam"/>
    <property type="match status" value="1"/>
</dbReference>
<dbReference type="InterPro" id="IPR047729">
    <property type="entry name" value="Sce7726-like"/>
</dbReference>
<dbReference type="Proteomes" id="UP001409585">
    <property type="component" value="Unassembled WGS sequence"/>
</dbReference>